<gene>
    <name evidence="3" type="ORF">QBC41DRAFT_13603</name>
</gene>
<name>A0AA40DFT9_9PEZI</name>
<protein>
    <recommendedName>
        <fullName evidence="5">Secreted protein</fullName>
    </recommendedName>
</protein>
<keyword evidence="2" id="KW-0732">Signal</keyword>
<organism evidence="3 4">
    <name type="scientific">Cercophora samala</name>
    <dbReference type="NCBI Taxonomy" id="330535"/>
    <lineage>
        <taxon>Eukaryota</taxon>
        <taxon>Fungi</taxon>
        <taxon>Dikarya</taxon>
        <taxon>Ascomycota</taxon>
        <taxon>Pezizomycotina</taxon>
        <taxon>Sordariomycetes</taxon>
        <taxon>Sordariomycetidae</taxon>
        <taxon>Sordariales</taxon>
        <taxon>Lasiosphaeriaceae</taxon>
        <taxon>Cercophora</taxon>
    </lineage>
</organism>
<evidence type="ECO:0000313" key="4">
    <source>
        <dbReference type="Proteomes" id="UP001174997"/>
    </source>
</evidence>
<accession>A0AA40DFT9</accession>
<dbReference type="AlphaFoldDB" id="A0AA40DFT9"/>
<evidence type="ECO:0008006" key="5">
    <source>
        <dbReference type="Google" id="ProtNLM"/>
    </source>
</evidence>
<proteinExistence type="predicted"/>
<feature type="chain" id="PRO_5041378767" description="Secreted protein" evidence="2">
    <location>
        <begin position="37"/>
        <end position="105"/>
    </location>
</feature>
<reference evidence="3" key="1">
    <citation type="submission" date="2023-06" db="EMBL/GenBank/DDBJ databases">
        <title>Genome-scale phylogeny and comparative genomics of the fungal order Sordariales.</title>
        <authorList>
            <consortium name="Lawrence Berkeley National Laboratory"/>
            <person name="Hensen N."/>
            <person name="Bonometti L."/>
            <person name="Westerberg I."/>
            <person name="Brannstrom I.O."/>
            <person name="Guillou S."/>
            <person name="Cros-Aarteil S."/>
            <person name="Calhoun S."/>
            <person name="Haridas S."/>
            <person name="Kuo A."/>
            <person name="Mondo S."/>
            <person name="Pangilinan J."/>
            <person name="Riley R."/>
            <person name="Labutti K."/>
            <person name="Andreopoulos B."/>
            <person name="Lipzen A."/>
            <person name="Chen C."/>
            <person name="Yanf M."/>
            <person name="Daum C."/>
            <person name="Ng V."/>
            <person name="Clum A."/>
            <person name="Steindorff A."/>
            <person name="Ohm R."/>
            <person name="Martin F."/>
            <person name="Silar P."/>
            <person name="Natvig D."/>
            <person name="Lalanne C."/>
            <person name="Gautier V."/>
            <person name="Ament-Velasquez S.L."/>
            <person name="Kruys A."/>
            <person name="Hutchinson M.I."/>
            <person name="Powell A.J."/>
            <person name="Barry K."/>
            <person name="Miller A.N."/>
            <person name="Grigoriev I.V."/>
            <person name="Debuchy R."/>
            <person name="Gladieux P."/>
            <person name="Thoren M.H."/>
            <person name="Johannesson H."/>
        </authorList>
    </citation>
    <scope>NUCLEOTIDE SEQUENCE</scope>
    <source>
        <strain evidence="3">CBS 307.81</strain>
    </source>
</reference>
<sequence>MFEKSIVSFSVPCLAFLCSLPCVCVCVCVCVSVSSGVGMHSSTAIDACARGWLKRCTCREFPLTLCKKKSIEKKSNCLFAKPARKEKKREAALSNEACETHFGQE</sequence>
<evidence type="ECO:0000313" key="3">
    <source>
        <dbReference type="EMBL" id="KAK0672706.1"/>
    </source>
</evidence>
<dbReference type="EMBL" id="JAULSY010000011">
    <property type="protein sequence ID" value="KAK0672706.1"/>
    <property type="molecule type" value="Genomic_DNA"/>
</dbReference>
<feature type="region of interest" description="Disordered" evidence="1">
    <location>
        <begin position="84"/>
        <end position="105"/>
    </location>
</feature>
<evidence type="ECO:0000256" key="1">
    <source>
        <dbReference type="SAM" id="MobiDB-lite"/>
    </source>
</evidence>
<feature type="signal peptide" evidence="2">
    <location>
        <begin position="1"/>
        <end position="36"/>
    </location>
</feature>
<comment type="caution">
    <text evidence="3">The sequence shown here is derived from an EMBL/GenBank/DDBJ whole genome shotgun (WGS) entry which is preliminary data.</text>
</comment>
<keyword evidence="4" id="KW-1185">Reference proteome</keyword>
<dbReference type="Proteomes" id="UP001174997">
    <property type="component" value="Unassembled WGS sequence"/>
</dbReference>
<evidence type="ECO:0000256" key="2">
    <source>
        <dbReference type="SAM" id="SignalP"/>
    </source>
</evidence>